<dbReference type="Gramene" id="EOY32866">
    <property type="protein sequence ID" value="EOY32866"/>
    <property type="gene ID" value="TCM_040880"/>
</dbReference>
<keyword evidence="2" id="KW-1185">Reference proteome</keyword>
<sequence length="96" mass="10899">MNIKLTFMEDTQFRIGRYHESHFSNTWAIACAVGLVPKTNHCQHVIISTSIVITSVSAEYLWPTTLKEPCVSYGLCLFAYLESFGYVGLQRLVYTS</sequence>
<protein>
    <submittedName>
        <fullName evidence="1">Uncharacterized protein</fullName>
    </submittedName>
</protein>
<proteinExistence type="predicted"/>
<dbReference type="EMBL" id="CM001887">
    <property type="protein sequence ID" value="EOY32866.1"/>
    <property type="molecule type" value="Genomic_DNA"/>
</dbReference>
<dbReference type="InParanoid" id="A0A061GTN0"/>
<evidence type="ECO:0000313" key="2">
    <source>
        <dbReference type="Proteomes" id="UP000026915"/>
    </source>
</evidence>
<dbReference type="HOGENOM" id="CLU_2363888_0_0_1"/>
<organism evidence="1 2">
    <name type="scientific">Theobroma cacao</name>
    <name type="common">Cacao</name>
    <name type="synonym">Cocoa</name>
    <dbReference type="NCBI Taxonomy" id="3641"/>
    <lineage>
        <taxon>Eukaryota</taxon>
        <taxon>Viridiplantae</taxon>
        <taxon>Streptophyta</taxon>
        <taxon>Embryophyta</taxon>
        <taxon>Tracheophyta</taxon>
        <taxon>Spermatophyta</taxon>
        <taxon>Magnoliopsida</taxon>
        <taxon>eudicotyledons</taxon>
        <taxon>Gunneridae</taxon>
        <taxon>Pentapetalae</taxon>
        <taxon>rosids</taxon>
        <taxon>malvids</taxon>
        <taxon>Malvales</taxon>
        <taxon>Malvaceae</taxon>
        <taxon>Byttnerioideae</taxon>
        <taxon>Theobroma</taxon>
    </lineage>
</organism>
<dbReference type="PROSITE" id="PS51257">
    <property type="entry name" value="PROKAR_LIPOPROTEIN"/>
    <property type="match status" value="1"/>
</dbReference>
<reference evidence="1 2" key="1">
    <citation type="journal article" date="2013" name="Genome Biol.">
        <title>The genome sequence of the most widely cultivated cacao type and its use to identify candidate genes regulating pod color.</title>
        <authorList>
            <person name="Motamayor J.C."/>
            <person name="Mockaitis K."/>
            <person name="Schmutz J."/>
            <person name="Haiminen N."/>
            <person name="Iii D.L."/>
            <person name="Cornejo O."/>
            <person name="Findley S.D."/>
            <person name="Zheng P."/>
            <person name="Utro F."/>
            <person name="Royaert S."/>
            <person name="Saski C."/>
            <person name="Jenkins J."/>
            <person name="Podicheti R."/>
            <person name="Zhao M."/>
            <person name="Scheffler B.E."/>
            <person name="Stack J.C."/>
            <person name="Feltus F.A."/>
            <person name="Mustiga G.M."/>
            <person name="Amores F."/>
            <person name="Phillips W."/>
            <person name="Marelli J.P."/>
            <person name="May G.D."/>
            <person name="Shapiro H."/>
            <person name="Ma J."/>
            <person name="Bustamante C.D."/>
            <person name="Schnell R.J."/>
            <person name="Main D."/>
            <person name="Gilbert D."/>
            <person name="Parida L."/>
            <person name="Kuhn D.N."/>
        </authorList>
    </citation>
    <scope>NUCLEOTIDE SEQUENCE [LARGE SCALE GENOMIC DNA]</scope>
    <source>
        <strain evidence="2">cv. Matina 1-6</strain>
    </source>
</reference>
<name>A0A061GTN0_THECC</name>
<evidence type="ECO:0000313" key="1">
    <source>
        <dbReference type="EMBL" id="EOY32866.1"/>
    </source>
</evidence>
<gene>
    <name evidence="1" type="ORF">TCM_040880</name>
</gene>
<dbReference type="Proteomes" id="UP000026915">
    <property type="component" value="Chromosome 9"/>
</dbReference>
<accession>A0A061GTN0</accession>
<dbReference type="AlphaFoldDB" id="A0A061GTN0"/>